<feature type="transmembrane region" description="Helical" evidence="10">
    <location>
        <begin position="168"/>
        <end position="188"/>
    </location>
</feature>
<dbReference type="InterPro" id="IPR017452">
    <property type="entry name" value="GPCR_Rhodpsn_7TM"/>
</dbReference>
<dbReference type="PRINTS" id="PR00237">
    <property type="entry name" value="GPCRRHODOPSN"/>
</dbReference>
<evidence type="ECO:0000256" key="1">
    <source>
        <dbReference type="ARBA" id="ARBA00004651"/>
    </source>
</evidence>
<keyword evidence="6 10" id="KW-0472">Membrane</keyword>
<proteinExistence type="predicted"/>
<accession>A0A9J2P792</accession>
<keyword evidence="12" id="KW-1185">Reference proteome</keyword>
<evidence type="ECO:0000313" key="13">
    <source>
        <dbReference type="WBParaSite" id="ALUE_0000571201-mRNA-1"/>
    </source>
</evidence>
<dbReference type="Gene3D" id="1.20.1070.10">
    <property type="entry name" value="Rhodopsin 7-helix transmembrane proteins"/>
    <property type="match status" value="1"/>
</dbReference>
<evidence type="ECO:0000256" key="2">
    <source>
        <dbReference type="ARBA" id="ARBA00022475"/>
    </source>
</evidence>
<dbReference type="CDD" id="cd00637">
    <property type="entry name" value="7tm_classA_rhodopsin-like"/>
    <property type="match status" value="1"/>
</dbReference>
<evidence type="ECO:0000256" key="10">
    <source>
        <dbReference type="SAM" id="Phobius"/>
    </source>
</evidence>
<feature type="domain" description="G-protein coupled receptors family 1 profile" evidence="11">
    <location>
        <begin position="61"/>
        <end position="330"/>
    </location>
</feature>
<sequence>MITAEGIYSVSGALCTSTDMTVVMMDLEKELEDYEHLEYQVLFQGYRRYVAFAYIGVNAVGFAVNFWVLYMVAPLLCSANVKVPRSILFYIMTLCITDLMIMTGMVFLISEIVLGTWKFSTFACVAYLVFEAMNKFVAPVVVVLISRTCYMTVCLGPKKRKLAASLKLAVAQVTASMVVVMVMLWPVFAYSQVSSLYFHMNTTTKTVNVMRKCSFMPPSGIELAFGITSCTASYAIPLGGMLYWYVSVPFFLKKRAENSLVISSSNDAAMRKVIATVLVLTVVYVSCWSPYWLSIFAHKFIHGMSRTVVIASYFIHLLPYVSCSAYPVIFTIMNRGIKMAHEQFVLNNKRRVKSLSDDAAHHIRAVRSRLYSISIIEKRELNCVENDGERTANSDKTILQTKSTHPPPALPSSASVNVTAEVRPASDTAMDRADPAAANEEDALL</sequence>
<keyword evidence="4 10" id="KW-1133">Transmembrane helix</keyword>
<keyword evidence="5" id="KW-0297">G-protein coupled receptor</keyword>
<evidence type="ECO:0000256" key="4">
    <source>
        <dbReference type="ARBA" id="ARBA00022989"/>
    </source>
</evidence>
<protein>
    <submittedName>
        <fullName evidence="13">G-protein coupled receptors family 1 profile domain-containing protein</fullName>
    </submittedName>
</protein>
<dbReference type="PANTHER" id="PTHR24229:SF40">
    <property type="entry name" value="ALLATOSTATIN C RECEPTOR 1-RELATED"/>
    <property type="match status" value="1"/>
</dbReference>
<evidence type="ECO:0000256" key="3">
    <source>
        <dbReference type="ARBA" id="ARBA00022692"/>
    </source>
</evidence>
<evidence type="ECO:0000259" key="11">
    <source>
        <dbReference type="PROSITE" id="PS50262"/>
    </source>
</evidence>
<keyword evidence="3 10" id="KW-0812">Transmembrane</keyword>
<feature type="region of interest" description="Disordered" evidence="9">
    <location>
        <begin position="387"/>
        <end position="445"/>
    </location>
</feature>
<dbReference type="AlphaFoldDB" id="A0A9J2P792"/>
<evidence type="ECO:0000256" key="6">
    <source>
        <dbReference type="ARBA" id="ARBA00023136"/>
    </source>
</evidence>
<dbReference type="PROSITE" id="PS50262">
    <property type="entry name" value="G_PROTEIN_RECEP_F1_2"/>
    <property type="match status" value="1"/>
</dbReference>
<dbReference type="GO" id="GO:0004930">
    <property type="term" value="F:G protein-coupled receptor activity"/>
    <property type="evidence" value="ECO:0007669"/>
    <property type="project" value="UniProtKB-KW"/>
</dbReference>
<organism evidence="12 13">
    <name type="scientific">Ascaris lumbricoides</name>
    <name type="common">Giant roundworm</name>
    <dbReference type="NCBI Taxonomy" id="6252"/>
    <lineage>
        <taxon>Eukaryota</taxon>
        <taxon>Metazoa</taxon>
        <taxon>Ecdysozoa</taxon>
        <taxon>Nematoda</taxon>
        <taxon>Chromadorea</taxon>
        <taxon>Rhabditida</taxon>
        <taxon>Spirurina</taxon>
        <taxon>Ascaridomorpha</taxon>
        <taxon>Ascaridoidea</taxon>
        <taxon>Ascarididae</taxon>
        <taxon>Ascaris</taxon>
    </lineage>
</organism>
<keyword evidence="2" id="KW-1003">Cell membrane</keyword>
<dbReference type="InterPro" id="IPR000276">
    <property type="entry name" value="GPCR_Rhodpsn"/>
</dbReference>
<name>A0A9J2P792_ASCLU</name>
<feature type="compositionally biased region" description="Polar residues" evidence="9">
    <location>
        <begin position="394"/>
        <end position="404"/>
    </location>
</feature>
<dbReference type="PANTHER" id="PTHR24229">
    <property type="entry name" value="NEUROPEPTIDES RECEPTOR"/>
    <property type="match status" value="1"/>
</dbReference>
<evidence type="ECO:0000256" key="7">
    <source>
        <dbReference type="ARBA" id="ARBA00023170"/>
    </source>
</evidence>
<feature type="transmembrane region" description="Helical" evidence="10">
    <location>
        <begin position="49"/>
        <end position="72"/>
    </location>
</feature>
<dbReference type="GO" id="GO:0042277">
    <property type="term" value="F:peptide binding"/>
    <property type="evidence" value="ECO:0007669"/>
    <property type="project" value="TreeGrafter"/>
</dbReference>
<evidence type="ECO:0000256" key="9">
    <source>
        <dbReference type="SAM" id="MobiDB-lite"/>
    </source>
</evidence>
<evidence type="ECO:0000256" key="5">
    <source>
        <dbReference type="ARBA" id="ARBA00023040"/>
    </source>
</evidence>
<feature type="transmembrane region" description="Helical" evidence="10">
    <location>
        <begin position="87"/>
        <end position="107"/>
    </location>
</feature>
<dbReference type="SUPFAM" id="SSF81321">
    <property type="entry name" value="Family A G protein-coupled receptor-like"/>
    <property type="match status" value="1"/>
</dbReference>
<feature type="transmembrane region" description="Helical" evidence="10">
    <location>
        <begin position="273"/>
        <end position="293"/>
    </location>
</feature>
<reference evidence="13" key="1">
    <citation type="submission" date="2023-03" db="UniProtKB">
        <authorList>
            <consortium name="WormBaseParasite"/>
        </authorList>
    </citation>
    <scope>IDENTIFICATION</scope>
</reference>
<feature type="transmembrane region" description="Helical" evidence="10">
    <location>
        <begin position="313"/>
        <end position="333"/>
    </location>
</feature>
<keyword evidence="8" id="KW-0807">Transducer</keyword>
<feature type="transmembrane region" description="Helical" evidence="10">
    <location>
        <begin position="232"/>
        <end position="252"/>
    </location>
</feature>
<dbReference type="WBParaSite" id="ALUE_0000571201-mRNA-1">
    <property type="protein sequence ID" value="ALUE_0000571201-mRNA-1"/>
    <property type="gene ID" value="ALUE_0000571201"/>
</dbReference>
<dbReference type="Pfam" id="PF00001">
    <property type="entry name" value="7tm_1"/>
    <property type="match status" value="1"/>
</dbReference>
<dbReference type="GO" id="GO:0005886">
    <property type="term" value="C:plasma membrane"/>
    <property type="evidence" value="ECO:0007669"/>
    <property type="project" value="UniProtKB-SubCell"/>
</dbReference>
<evidence type="ECO:0000256" key="8">
    <source>
        <dbReference type="ARBA" id="ARBA00023224"/>
    </source>
</evidence>
<evidence type="ECO:0000313" key="12">
    <source>
        <dbReference type="Proteomes" id="UP000036681"/>
    </source>
</evidence>
<dbReference type="GO" id="GO:0043005">
    <property type="term" value="C:neuron projection"/>
    <property type="evidence" value="ECO:0007669"/>
    <property type="project" value="TreeGrafter"/>
</dbReference>
<comment type="subcellular location">
    <subcellularLocation>
        <location evidence="1">Cell membrane</location>
        <topology evidence="1">Multi-pass membrane protein</topology>
    </subcellularLocation>
</comment>
<dbReference type="Proteomes" id="UP000036681">
    <property type="component" value="Unplaced"/>
</dbReference>
<keyword evidence="7" id="KW-0675">Receptor</keyword>